<name>A0A7G1KF69_9NOCA</name>
<evidence type="ECO:0000313" key="1">
    <source>
        <dbReference type="EMBL" id="BCK53206.1"/>
    </source>
</evidence>
<protein>
    <submittedName>
        <fullName evidence="1">Uncharacterized protein</fullName>
    </submittedName>
</protein>
<proteinExistence type="predicted"/>
<organism evidence="1 2">
    <name type="scientific">Nocardia wallacei</name>
    <dbReference type="NCBI Taxonomy" id="480035"/>
    <lineage>
        <taxon>Bacteria</taxon>
        <taxon>Bacillati</taxon>
        <taxon>Actinomycetota</taxon>
        <taxon>Actinomycetes</taxon>
        <taxon>Mycobacteriales</taxon>
        <taxon>Nocardiaceae</taxon>
        <taxon>Nocardia</taxon>
    </lineage>
</organism>
<gene>
    <name evidence="1" type="ORF">NWFMUON74_09780</name>
</gene>
<accession>A0A7G1KF69</accession>
<dbReference type="AlphaFoldDB" id="A0A7G1KF69"/>
<dbReference type="RefSeq" id="WP_187686788.1">
    <property type="nucleotide sequence ID" value="NZ_AP023396.1"/>
</dbReference>
<dbReference type="Proteomes" id="UP000516173">
    <property type="component" value="Chromosome"/>
</dbReference>
<evidence type="ECO:0000313" key="2">
    <source>
        <dbReference type="Proteomes" id="UP000516173"/>
    </source>
</evidence>
<keyword evidence="2" id="KW-1185">Reference proteome</keyword>
<dbReference type="EMBL" id="AP023396">
    <property type="protein sequence ID" value="BCK53206.1"/>
    <property type="molecule type" value="Genomic_DNA"/>
</dbReference>
<dbReference type="KEGG" id="nwl:NWFMUON74_09780"/>
<reference evidence="1 2" key="1">
    <citation type="submission" date="2020-08" db="EMBL/GenBank/DDBJ databases">
        <title>Genome Sequencing of Nocardia wallacei strain FMUON74 and assembly.</title>
        <authorList>
            <person name="Toyokawa M."/>
            <person name="Uesaka K."/>
        </authorList>
    </citation>
    <scope>NUCLEOTIDE SEQUENCE [LARGE SCALE GENOMIC DNA]</scope>
    <source>
        <strain evidence="1 2">FMUON74</strain>
    </source>
</reference>
<sequence>MSSPARTTDLLAEIRHIGACEHAALDAATHPLSDREKAQLAGQLTKVAAHIATRVGSSRGLPPPGTLPGAGTDRLDLSAQFSAVWVAGMFVRNTLVRWAWSDVLADAERAVHDLTKAFVAAVEDRELEYPTRMTLRLRAESAARLVVELHDSPENAAIIAESGRLISDYVERISVRCGQHCASGRTVIWCELGRPEVSSPWL</sequence>
<dbReference type="GeneID" id="80345591"/>